<keyword evidence="2" id="KW-0238">DNA-binding</keyword>
<reference evidence="5 6" key="1">
    <citation type="submission" date="2019-11" db="EMBL/GenBank/DDBJ databases">
        <title>Genomes of ocular Pseudomonas aeruginosa isolates.</title>
        <authorList>
            <person name="Khan M."/>
            <person name="Rice S.A."/>
            <person name="Willcox M.D.P."/>
            <person name="Stapleton F."/>
        </authorList>
    </citation>
    <scope>NUCLEOTIDE SEQUENCE [LARGE SCALE GENOMIC DNA]</scope>
    <source>
        <strain evidence="5 6">PA221</strain>
    </source>
</reference>
<dbReference type="EMBL" id="WOAD01000014">
    <property type="protein sequence ID" value="MUI36767.1"/>
    <property type="molecule type" value="Genomic_DNA"/>
</dbReference>
<gene>
    <name evidence="5" type="ORF">GNQ48_17315</name>
</gene>
<organism evidence="5 6">
    <name type="scientific">Pseudomonas aeruginosa</name>
    <dbReference type="NCBI Taxonomy" id="287"/>
    <lineage>
        <taxon>Bacteria</taxon>
        <taxon>Pseudomonadati</taxon>
        <taxon>Pseudomonadota</taxon>
        <taxon>Gammaproteobacteria</taxon>
        <taxon>Pseudomonadales</taxon>
        <taxon>Pseudomonadaceae</taxon>
        <taxon>Pseudomonas</taxon>
    </lineage>
</organism>
<evidence type="ECO:0000313" key="6">
    <source>
        <dbReference type="Proteomes" id="UP000433532"/>
    </source>
</evidence>
<feature type="region of interest" description="Disordered" evidence="4">
    <location>
        <begin position="1"/>
        <end position="23"/>
    </location>
</feature>
<dbReference type="Pfam" id="PF12833">
    <property type="entry name" value="HTH_18"/>
    <property type="match status" value="1"/>
</dbReference>
<dbReference type="InterPro" id="IPR009057">
    <property type="entry name" value="Homeodomain-like_sf"/>
</dbReference>
<keyword evidence="1" id="KW-0805">Transcription regulation</keyword>
<dbReference type="PRINTS" id="PR00032">
    <property type="entry name" value="HTHARAC"/>
</dbReference>
<dbReference type="GO" id="GO:0005829">
    <property type="term" value="C:cytosol"/>
    <property type="evidence" value="ECO:0007669"/>
    <property type="project" value="TreeGrafter"/>
</dbReference>
<dbReference type="Gene3D" id="1.10.10.60">
    <property type="entry name" value="Homeodomain-like"/>
    <property type="match status" value="1"/>
</dbReference>
<dbReference type="AlphaFoldDB" id="A0A509JB57"/>
<feature type="compositionally biased region" description="Basic residues" evidence="4">
    <location>
        <begin position="1"/>
        <end position="10"/>
    </location>
</feature>
<comment type="caution">
    <text evidence="5">The sequence shown here is derived from an EMBL/GenBank/DDBJ whole genome shotgun (WGS) entry which is preliminary data.</text>
</comment>
<evidence type="ECO:0000313" key="5">
    <source>
        <dbReference type="EMBL" id="MUI36767.1"/>
    </source>
</evidence>
<dbReference type="GO" id="GO:0003700">
    <property type="term" value="F:DNA-binding transcription factor activity"/>
    <property type="evidence" value="ECO:0007669"/>
    <property type="project" value="InterPro"/>
</dbReference>
<dbReference type="SUPFAM" id="SSF46689">
    <property type="entry name" value="Homeodomain-like"/>
    <property type="match status" value="1"/>
</dbReference>
<accession>A0A509JB57</accession>
<dbReference type="PANTHER" id="PTHR47894:SF1">
    <property type="entry name" value="HTH-TYPE TRANSCRIPTIONAL REGULATOR VQSM"/>
    <property type="match status" value="1"/>
</dbReference>
<dbReference type="InterPro" id="IPR032687">
    <property type="entry name" value="AraC-type_N"/>
</dbReference>
<dbReference type="GO" id="GO:0000976">
    <property type="term" value="F:transcription cis-regulatory region binding"/>
    <property type="evidence" value="ECO:0007669"/>
    <property type="project" value="TreeGrafter"/>
</dbReference>
<proteinExistence type="predicted"/>
<protein>
    <submittedName>
        <fullName evidence="5">Helix-turn-helix domain-containing protein</fullName>
    </submittedName>
</protein>
<dbReference type="Proteomes" id="UP000433532">
    <property type="component" value="Unassembled WGS sequence"/>
</dbReference>
<dbReference type="InterPro" id="IPR018060">
    <property type="entry name" value="HTH_AraC"/>
</dbReference>
<evidence type="ECO:0000256" key="4">
    <source>
        <dbReference type="SAM" id="MobiDB-lite"/>
    </source>
</evidence>
<sequence>MDGHPRRTRPWHSGGQAPMERTALPDPQLRFPIHFLEMLESLVRTAGGDVVGVRAACGLGREGGEEALSLAQFERLMRHCLLHLKPHEPASLQLLRHLPVTAHGMIGVAAMTSRTLGEALDVALHYFPLVLPTHELYRVAQGKRVHVHIQRLHRFGSPYDEILSEMIPGGFHQMLAFANQATREAGSLQGSELHFSHAAGDRPERYSVYYRGVVRFGCADDRFVVPRTLLERSLFTHNRTTQAMAEAALERQFSRIAREQPVSRQVWRFLSVSLLRERVPDTTAVAEQLAISPRTLLRRLREEGTTFGTLLEAVRSERAERLLQGSDLPLVRIARQLGYSDLSSFSRAFKRARGAPPSSLRRR</sequence>
<dbReference type="PROSITE" id="PS01124">
    <property type="entry name" value="HTH_ARAC_FAMILY_2"/>
    <property type="match status" value="1"/>
</dbReference>
<dbReference type="Pfam" id="PF12625">
    <property type="entry name" value="Arabinose_bd"/>
    <property type="match status" value="1"/>
</dbReference>
<evidence type="ECO:0000256" key="2">
    <source>
        <dbReference type="ARBA" id="ARBA00023125"/>
    </source>
</evidence>
<dbReference type="SMART" id="SM00342">
    <property type="entry name" value="HTH_ARAC"/>
    <property type="match status" value="1"/>
</dbReference>
<keyword evidence="3" id="KW-0804">Transcription</keyword>
<evidence type="ECO:0000256" key="3">
    <source>
        <dbReference type="ARBA" id="ARBA00023163"/>
    </source>
</evidence>
<evidence type="ECO:0000256" key="1">
    <source>
        <dbReference type="ARBA" id="ARBA00023015"/>
    </source>
</evidence>
<name>A0A509JB57_PSEAI</name>
<dbReference type="InterPro" id="IPR020449">
    <property type="entry name" value="Tscrpt_reg_AraC-type_HTH"/>
</dbReference>
<dbReference type="PANTHER" id="PTHR47894">
    <property type="entry name" value="HTH-TYPE TRANSCRIPTIONAL REGULATOR GADX"/>
    <property type="match status" value="1"/>
</dbReference>